<accession>A0A9P9KQG6</accession>
<feature type="transmembrane region" description="Helical" evidence="1">
    <location>
        <begin position="25"/>
        <end position="44"/>
    </location>
</feature>
<dbReference type="Proteomes" id="UP000736672">
    <property type="component" value="Unassembled WGS sequence"/>
</dbReference>
<dbReference type="AlphaFoldDB" id="A0A9P9KQG6"/>
<evidence type="ECO:0000313" key="2">
    <source>
        <dbReference type="EMBL" id="KAH7266623.1"/>
    </source>
</evidence>
<name>A0A9P9KQG6_FUSSL</name>
<keyword evidence="1" id="KW-1133">Transmembrane helix</keyword>
<evidence type="ECO:0000256" key="1">
    <source>
        <dbReference type="SAM" id="Phobius"/>
    </source>
</evidence>
<organism evidence="2 3">
    <name type="scientific">Fusarium solani</name>
    <name type="common">Filamentous fungus</name>
    <dbReference type="NCBI Taxonomy" id="169388"/>
    <lineage>
        <taxon>Eukaryota</taxon>
        <taxon>Fungi</taxon>
        <taxon>Dikarya</taxon>
        <taxon>Ascomycota</taxon>
        <taxon>Pezizomycotina</taxon>
        <taxon>Sordariomycetes</taxon>
        <taxon>Hypocreomycetidae</taxon>
        <taxon>Hypocreales</taxon>
        <taxon>Nectriaceae</taxon>
        <taxon>Fusarium</taxon>
        <taxon>Fusarium solani species complex</taxon>
    </lineage>
</organism>
<sequence>MVAPIAWELVALGFWLMVAFRGADLVLVVLLVAIIITATLFFPLSSAFKAAARQQTGDGSLSLSVLCCSQHLPIETHAHTSSHNLYLSPQSLGPYN</sequence>
<proteinExistence type="predicted"/>
<reference evidence="2" key="1">
    <citation type="journal article" date="2021" name="Nat. Commun.">
        <title>Genetic determinants of endophytism in the Arabidopsis root mycobiome.</title>
        <authorList>
            <person name="Mesny F."/>
            <person name="Miyauchi S."/>
            <person name="Thiergart T."/>
            <person name="Pickel B."/>
            <person name="Atanasova L."/>
            <person name="Karlsson M."/>
            <person name="Huettel B."/>
            <person name="Barry K.W."/>
            <person name="Haridas S."/>
            <person name="Chen C."/>
            <person name="Bauer D."/>
            <person name="Andreopoulos W."/>
            <person name="Pangilinan J."/>
            <person name="LaButti K."/>
            <person name="Riley R."/>
            <person name="Lipzen A."/>
            <person name="Clum A."/>
            <person name="Drula E."/>
            <person name="Henrissat B."/>
            <person name="Kohler A."/>
            <person name="Grigoriev I.V."/>
            <person name="Martin F.M."/>
            <person name="Hacquard S."/>
        </authorList>
    </citation>
    <scope>NUCLEOTIDE SEQUENCE</scope>
    <source>
        <strain evidence="2">FSSC 5 MPI-SDFR-AT-0091</strain>
    </source>
</reference>
<keyword evidence="1" id="KW-0472">Membrane</keyword>
<keyword evidence="3" id="KW-1185">Reference proteome</keyword>
<evidence type="ECO:0000313" key="3">
    <source>
        <dbReference type="Proteomes" id="UP000736672"/>
    </source>
</evidence>
<protein>
    <submittedName>
        <fullName evidence="2">Uncharacterized protein</fullName>
    </submittedName>
</protein>
<gene>
    <name evidence="2" type="ORF">B0J15DRAFT_254446</name>
</gene>
<dbReference type="EMBL" id="JAGTJS010000006">
    <property type="protein sequence ID" value="KAH7266623.1"/>
    <property type="molecule type" value="Genomic_DNA"/>
</dbReference>
<comment type="caution">
    <text evidence="2">The sequence shown here is derived from an EMBL/GenBank/DDBJ whole genome shotgun (WGS) entry which is preliminary data.</text>
</comment>
<keyword evidence="1" id="KW-0812">Transmembrane</keyword>